<dbReference type="EMBL" id="GGMR01005721">
    <property type="protein sequence ID" value="MBY18340.1"/>
    <property type="molecule type" value="Transcribed_RNA"/>
</dbReference>
<sequence>MLNIALMFAADDADKLKSSPSVSTLPVSVVPEERDVTCSGDLTGPPKICVTFTASEVECIPVRASAEDLNGLKIPADGKMSTDAVTNCEVENEFKATSTQRGRRTWWKRTKKFVRRLFCCVPLKD</sequence>
<protein>
    <submittedName>
        <fullName evidence="1">Uncharacterized protein</fullName>
    </submittedName>
</protein>
<dbReference type="AlphaFoldDB" id="A0A2S2NMD7"/>
<accession>A0A2S2NMD7</accession>
<evidence type="ECO:0000313" key="1">
    <source>
        <dbReference type="EMBL" id="MBY18340.1"/>
    </source>
</evidence>
<name>A0A2S2NMD7_SCHGA</name>
<proteinExistence type="predicted"/>
<gene>
    <name evidence="1" type="ORF">g.140480</name>
</gene>
<reference evidence="1" key="1">
    <citation type="submission" date="2018-04" db="EMBL/GenBank/DDBJ databases">
        <title>Transcriptome of Schizaphis graminum biotype I.</title>
        <authorList>
            <person name="Scully E.D."/>
            <person name="Geib S.M."/>
            <person name="Palmer N.A."/>
            <person name="Koch K."/>
            <person name="Bradshaw J."/>
            <person name="Heng-Moss T."/>
            <person name="Sarath G."/>
        </authorList>
    </citation>
    <scope>NUCLEOTIDE SEQUENCE</scope>
</reference>
<organism evidence="1">
    <name type="scientific">Schizaphis graminum</name>
    <name type="common">Green bug aphid</name>
    <dbReference type="NCBI Taxonomy" id="13262"/>
    <lineage>
        <taxon>Eukaryota</taxon>
        <taxon>Metazoa</taxon>
        <taxon>Ecdysozoa</taxon>
        <taxon>Arthropoda</taxon>
        <taxon>Hexapoda</taxon>
        <taxon>Insecta</taxon>
        <taxon>Pterygota</taxon>
        <taxon>Neoptera</taxon>
        <taxon>Paraneoptera</taxon>
        <taxon>Hemiptera</taxon>
        <taxon>Sternorrhyncha</taxon>
        <taxon>Aphidomorpha</taxon>
        <taxon>Aphidoidea</taxon>
        <taxon>Aphididae</taxon>
        <taxon>Aphidini</taxon>
        <taxon>Schizaphis</taxon>
    </lineage>
</organism>